<name>A0A5E4YCB0_9BURK</name>
<organism evidence="1 2">
    <name type="scientific">Pandoraea iniqua</name>
    <dbReference type="NCBI Taxonomy" id="2508288"/>
    <lineage>
        <taxon>Bacteria</taxon>
        <taxon>Pseudomonadati</taxon>
        <taxon>Pseudomonadota</taxon>
        <taxon>Betaproteobacteria</taxon>
        <taxon>Burkholderiales</taxon>
        <taxon>Burkholderiaceae</taxon>
        <taxon>Pandoraea</taxon>
    </lineage>
</organism>
<accession>A0A5E4YCB0</accession>
<dbReference type="EMBL" id="CABPSI010000005">
    <property type="protein sequence ID" value="VVE46369.1"/>
    <property type="molecule type" value="Genomic_DNA"/>
</dbReference>
<sequence length="65" mass="7569">MCSRVRWRMYPTNLDALSHEVAAIQKYLWHCWRDNIDVPLDILYECAGVEVRVATPVIDHRTGAL</sequence>
<proteinExistence type="predicted"/>
<protein>
    <submittedName>
        <fullName evidence="1">Uncharacterized protein</fullName>
    </submittedName>
</protein>
<keyword evidence="2" id="KW-1185">Reference proteome</keyword>
<evidence type="ECO:0000313" key="2">
    <source>
        <dbReference type="Proteomes" id="UP000333828"/>
    </source>
</evidence>
<gene>
    <name evidence="1" type="ORF">PIN31115_04409</name>
</gene>
<dbReference type="Proteomes" id="UP000333828">
    <property type="component" value="Unassembled WGS sequence"/>
</dbReference>
<evidence type="ECO:0000313" key="1">
    <source>
        <dbReference type="EMBL" id="VVE46369.1"/>
    </source>
</evidence>
<dbReference type="AlphaFoldDB" id="A0A5E4YCB0"/>
<reference evidence="1 2" key="1">
    <citation type="submission" date="2019-08" db="EMBL/GenBank/DDBJ databases">
        <authorList>
            <person name="Peeters C."/>
        </authorList>
    </citation>
    <scope>NUCLEOTIDE SEQUENCE [LARGE SCALE GENOMIC DNA]</scope>
    <source>
        <strain evidence="1 2">LMG 31115</strain>
    </source>
</reference>